<dbReference type="AlphaFoldDB" id="A0A6A6CFI2"/>
<organism evidence="4 5">
    <name type="scientific">Zasmidium cellare ATCC 36951</name>
    <dbReference type="NCBI Taxonomy" id="1080233"/>
    <lineage>
        <taxon>Eukaryota</taxon>
        <taxon>Fungi</taxon>
        <taxon>Dikarya</taxon>
        <taxon>Ascomycota</taxon>
        <taxon>Pezizomycotina</taxon>
        <taxon>Dothideomycetes</taxon>
        <taxon>Dothideomycetidae</taxon>
        <taxon>Mycosphaerellales</taxon>
        <taxon>Mycosphaerellaceae</taxon>
        <taxon>Zasmidium</taxon>
    </lineage>
</organism>
<evidence type="ECO:0000259" key="3">
    <source>
        <dbReference type="Pfam" id="PF12813"/>
    </source>
</evidence>
<name>A0A6A6CFI2_ZASCE</name>
<gene>
    <name evidence="4" type="ORF">M409DRAFT_55681</name>
</gene>
<evidence type="ECO:0000256" key="2">
    <source>
        <dbReference type="SAM" id="MobiDB-lite"/>
    </source>
</evidence>
<dbReference type="Proteomes" id="UP000799537">
    <property type="component" value="Unassembled WGS sequence"/>
</dbReference>
<protein>
    <recommendedName>
        <fullName evidence="3">Asteroid domain-containing protein</fullName>
    </recommendedName>
</protein>
<feature type="domain" description="Asteroid" evidence="3">
    <location>
        <begin position="130"/>
        <end position="378"/>
    </location>
</feature>
<accession>A0A6A6CFI2</accession>
<dbReference type="RefSeq" id="XP_033666710.1">
    <property type="nucleotide sequence ID" value="XM_033813069.1"/>
</dbReference>
<feature type="compositionally biased region" description="Basic residues" evidence="2">
    <location>
        <begin position="538"/>
        <end position="548"/>
    </location>
</feature>
<dbReference type="GeneID" id="54566341"/>
<proteinExistence type="inferred from homology"/>
<dbReference type="SUPFAM" id="SSF88723">
    <property type="entry name" value="PIN domain-like"/>
    <property type="match status" value="1"/>
</dbReference>
<dbReference type="EMBL" id="ML993599">
    <property type="protein sequence ID" value="KAF2165821.1"/>
    <property type="molecule type" value="Genomic_DNA"/>
</dbReference>
<dbReference type="InterPro" id="IPR039436">
    <property type="entry name" value="Asteroid_dom"/>
</dbReference>
<dbReference type="InterPro" id="IPR026832">
    <property type="entry name" value="Asteroid"/>
</dbReference>
<dbReference type="PANTHER" id="PTHR15665:SF1">
    <property type="entry name" value="PROTEIN ASTEROID HOMOLOG 1"/>
    <property type="match status" value="1"/>
</dbReference>
<sequence>MGIKRFGVRMRDYAIRDTLGSTESPAQDSIAIIDGPGLAHHVFYHLCDQRNAHISYKACVDAAITWLTELQSIGYKIQAMLFDGALPASKKDVRIGRLQSYTDRLWAYKQTIGSTTPTFSGQTWKNLSPPPFLVFAIVEELRFHEDFGNVTFMVPGEADPYCVAAAQAQGDDFNTTIFSDDADLLVYRLGQSTAVVAFRDLSISRTDSAITWTAEKYLPSEITKRSPNPIDDLIKPAYFMEKDANLPFVQACRKLKSTDPCTEADFASFESVFQTTEEVAAWAEIKKTSTEDRLSTARDSRVSEIIHQLESSSDEQASGGLRMYLPFILDDPSKKTSWNIGVGLRSLAYSLLLRHTDTTLGVQEYRRSGVRIASTPVEPLSEDETVDQAKQLTSHIEQVVAWAEESHGLSQADAWRCLVFQQVLSDLQADGYTLPSPEDSISIITRDEQPKWHLIHLAGQHEAAFYSFRMIKQVVAYVQLQTEEVSDLKGLAQHMESLPSISTFLGDGELDKDVWQAIVREVLSTMGEKDELEEERPRKKAKRAKKSGKSQPAGLEKNPFAMLSDG</sequence>
<evidence type="ECO:0000313" key="5">
    <source>
        <dbReference type="Proteomes" id="UP000799537"/>
    </source>
</evidence>
<dbReference type="OrthoDB" id="5297549at2759"/>
<keyword evidence="5" id="KW-1185">Reference proteome</keyword>
<comment type="similarity">
    <text evidence="1">Belongs to the asteroid family.</text>
</comment>
<feature type="region of interest" description="Disordered" evidence="2">
    <location>
        <begin position="526"/>
        <end position="566"/>
    </location>
</feature>
<dbReference type="PANTHER" id="PTHR15665">
    <property type="entry name" value="ASTEROID PROTEIN"/>
    <property type="match status" value="1"/>
</dbReference>
<evidence type="ECO:0000256" key="1">
    <source>
        <dbReference type="ARBA" id="ARBA00007398"/>
    </source>
</evidence>
<dbReference type="InterPro" id="IPR029060">
    <property type="entry name" value="PIN-like_dom_sf"/>
</dbReference>
<dbReference type="Gene3D" id="3.40.50.1010">
    <property type="entry name" value="5'-nuclease"/>
    <property type="match status" value="1"/>
</dbReference>
<dbReference type="Pfam" id="PF12813">
    <property type="entry name" value="XPG_I_2"/>
    <property type="match status" value="1"/>
</dbReference>
<evidence type="ECO:0000313" key="4">
    <source>
        <dbReference type="EMBL" id="KAF2165821.1"/>
    </source>
</evidence>
<reference evidence="4" key="1">
    <citation type="journal article" date="2020" name="Stud. Mycol.">
        <title>101 Dothideomycetes genomes: a test case for predicting lifestyles and emergence of pathogens.</title>
        <authorList>
            <person name="Haridas S."/>
            <person name="Albert R."/>
            <person name="Binder M."/>
            <person name="Bloem J."/>
            <person name="Labutti K."/>
            <person name="Salamov A."/>
            <person name="Andreopoulos B."/>
            <person name="Baker S."/>
            <person name="Barry K."/>
            <person name="Bills G."/>
            <person name="Bluhm B."/>
            <person name="Cannon C."/>
            <person name="Castanera R."/>
            <person name="Culley D."/>
            <person name="Daum C."/>
            <person name="Ezra D."/>
            <person name="Gonzalez J."/>
            <person name="Henrissat B."/>
            <person name="Kuo A."/>
            <person name="Liang C."/>
            <person name="Lipzen A."/>
            <person name="Lutzoni F."/>
            <person name="Magnuson J."/>
            <person name="Mondo S."/>
            <person name="Nolan M."/>
            <person name="Ohm R."/>
            <person name="Pangilinan J."/>
            <person name="Park H.-J."/>
            <person name="Ramirez L."/>
            <person name="Alfaro M."/>
            <person name="Sun H."/>
            <person name="Tritt A."/>
            <person name="Yoshinaga Y."/>
            <person name="Zwiers L.-H."/>
            <person name="Turgeon B."/>
            <person name="Goodwin S."/>
            <person name="Spatafora J."/>
            <person name="Crous P."/>
            <person name="Grigoriev I."/>
        </authorList>
    </citation>
    <scope>NUCLEOTIDE SEQUENCE</scope>
    <source>
        <strain evidence="4">ATCC 36951</strain>
    </source>
</reference>